<dbReference type="GO" id="GO:0020037">
    <property type="term" value="F:heme binding"/>
    <property type="evidence" value="ECO:0007669"/>
    <property type="project" value="InterPro"/>
</dbReference>
<evidence type="ECO:0000313" key="12">
    <source>
        <dbReference type="Proteomes" id="UP000095085"/>
    </source>
</evidence>
<feature type="binding site" description="axial binding residue" evidence="8">
    <location>
        <position position="471"/>
    </location>
    <ligand>
        <name>heme</name>
        <dbReference type="ChEBI" id="CHEBI:30413"/>
    </ligand>
    <ligandPart>
        <name>Fe</name>
        <dbReference type="ChEBI" id="CHEBI:18248"/>
    </ligandPart>
</feature>
<dbReference type="EMBL" id="KV454539">
    <property type="protein sequence ID" value="ODV68889.1"/>
    <property type="molecule type" value="Genomic_DNA"/>
</dbReference>
<dbReference type="PROSITE" id="PS00086">
    <property type="entry name" value="CYTOCHROME_P450"/>
    <property type="match status" value="1"/>
</dbReference>
<dbReference type="PRINTS" id="PR00464">
    <property type="entry name" value="EP450II"/>
</dbReference>
<dbReference type="STRING" id="984485.A0A1E4RNR0"/>
<gene>
    <name evidence="11" type="ORF">HYPBUDRAFT_147417</name>
</gene>
<keyword evidence="5 9" id="KW-0560">Oxidoreductase</keyword>
<keyword evidence="3 8" id="KW-0349">Heme</keyword>
<evidence type="ECO:0000256" key="7">
    <source>
        <dbReference type="ARBA" id="ARBA00023033"/>
    </source>
</evidence>
<dbReference type="GO" id="GO:0016712">
    <property type="term" value="F:oxidoreductase activity, acting on paired donors, with incorporation or reduction of molecular oxygen, reduced flavin or flavoprotein as one donor, and incorporation of one atom of oxygen"/>
    <property type="evidence" value="ECO:0007669"/>
    <property type="project" value="InterPro"/>
</dbReference>
<keyword evidence="12" id="KW-1185">Reference proteome</keyword>
<keyword evidence="6 8" id="KW-0408">Iron</keyword>
<evidence type="ECO:0000256" key="6">
    <source>
        <dbReference type="ARBA" id="ARBA00023004"/>
    </source>
</evidence>
<evidence type="ECO:0000256" key="10">
    <source>
        <dbReference type="SAM" id="Phobius"/>
    </source>
</evidence>
<proteinExistence type="inferred from homology"/>
<protein>
    <submittedName>
        <fullName evidence="11">Cytochrome P450</fullName>
    </submittedName>
</protein>
<dbReference type="PANTHER" id="PTHR24287:SF1">
    <property type="entry name" value="P450, PUTATIVE (EUROFUNG)-RELATED"/>
    <property type="match status" value="1"/>
</dbReference>
<dbReference type="GeneID" id="30994601"/>
<organism evidence="11 12">
    <name type="scientific">Hyphopichia burtonii NRRL Y-1933</name>
    <dbReference type="NCBI Taxonomy" id="984485"/>
    <lineage>
        <taxon>Eukaryota</taxon>
        <taxon>Fungi</taxon>
        <taxon>Dikarya</taxon>
        <taxon>Ascomycota</taxon>
        <taxon>Saccharomycotina</taxon>
        <taxon>Pichiomycetes</taxon>
        <taxon>Debaryomycetaceae</taxon>
        <taxon>Hyphopichia</taxon>
    </lineage>
</organism>
<evidence type="ECO:0000256" key="9">
    <source>
        <dbReference type="RuleBase" id="RU000461"/>
    </source>
</evidence>
<dbReference type="GO" id="GO:0005506">
    <property type="term" value="F:iron ion binding"/>
    <property type="evidence" value="ECO:0007669"/>
    <property type="project" value="InterPro"/>
</dbReference>
<comment type="similarity">
    <text evidence="2 9">Belongs to the cytochrome P450 family.</text>
</comment>
<evidence type="ECO:0000256" key="3">
    <source>
        <dbReference type="ARBA" id="ARBA00022617"/>
    </source>
</evidence>
<feature type="transmembrane region" description="Helical" evidence="10">
    <location>
        <begin position="20"/>
        <end position="37"/>
    </location>
</feature>
<name>A0A1E4RNR0_9ASCO</name>
<dbReference type="SUPFAM" id="SSF48264">
    <property type="entry name" value="Cytochrome P450"/>
    <property type="match status" value="1"/>
</dbReference>
<dbReference type="InterPro" id="IPR002402">
    <property type="entry name" value="Cyt_P450_E_grp-II"/>
</dbReference>
<evidence type="ECO:0000256" key="8">
    <source>
        <dbReference type="PIRSR" id="PIRSR602402-1"/>
    </source>
</evidence>
<dbReference type="PANTHER" id="PTHR24287">
    <property type="entry name" value="P450, PUTATIVE (EUROFUNG)-RELATED"/>
    <property type="match status" value="1"/>
</dbReference>
<dbReference type="Gene3D" id="1.10.630.10">
    <property type="entry name" value="Cytochrome P450"/>
    <property type="match status" value="1"/>
</dbReference>
<dbReference type="RefSeq" id="XP_020077956.1">
    <property type="nucleotide sequence ID" value="XM_020220051.1"/>
</dbReference>
<dbReference type="InterPro" id="IPR017972">
    <property type="entry name" value="Cyt_P450_CS"/>
</dbReference>
<dbReference type="PRINTS" id="PR00385">
    <property type="entry name" value="P450"/>
</dbReference>
<dbReference type="Pfam" id="PF00067">
    <property type="entry name" value="p450"/>
    <property type="match status" value="1"/>
</dbReference>
<keyword evidence="4 8" id="KW-0479">Metal-binding</keyword>
<keyword evidence="10" id="KW-1133">Transmembrane helix</keyword>
<dbReference type="InterPro" id="IPR047146">
    <property type="entry name" value="Cyt_P450_E_CYP52_fungi"/>
</dbReference>
<sequence length="523" mass="59789">MSAASEQLKQHLDGVAPYLTQWYVLVPLAFLIIFIAHKIKVYNFKKKYGCEDCTRYTQGLFMIPALIDLLKYKKQGSMIDYIYEIFISTGNTFYIKLVGVYVQFTVDPENIKAVLATQFNDFALGSRHAHFAPLLGDGIFTLDFEGWKNSRAMLRPQFSREQVAHVKSLEPHIQRLAKHIRNSKGDTIDMQVLFHKLTMDTATEFLFGESVSTLSDASIGEEPPVNFEGRLDFADAFTIAQSYLSTRAYSQFLYFLINGPEFRKANARVHKTTQYYIREALKTDPEDLEKKSAGGYTFLYELVKQTRDPKILQDQALNILLAGRDTTAGLLSFTLLELSRNKRIFEKLKKEIYENFGSGEDSRLEEISFETLKKCEYLKFVINEALRLYPSVPVNFRVATRDTTLPRGGGADGTKPVYIPKGTTVAYSVYTTHRLKEYYGEDALEFKPERWADIKRIGWAYVPFNGGPRICLGQQFALTEASYVITRLIQLFPNLECRDTDYPPKKNVQLTMCLQNGCQVSMS</sequence>
<keyword evidence="7 9" id="KW-0503">Monooxygenase</keyword>
<accession>A0A1E4RNR0</accession>
<dbReference type="InterPro" id="IPR001128">
    <property type="entry name" value="Cyt_P450"/>
</dbReference>
<dbReference type="Proteomes" id="UP000095085">
    <property type="component" value="Unassembled WGS sequence"/>
</dbReference>
<evidence type="ECO:0000256" key="1">
    <source>
        <dbReference type="ARBA" id="ARBA00001971"/>
    </source>
</evidence>
<keyword evidence="10" id="KW-0472">Membrane</keyword>
<evidence type="ECO:0000256" key="2">
    <source>
        <dbReference type="ARBA" id="ARBA00010617"/>
    </source>
</evidence>
<dbReference type="CDD" id="cd11063">
    <property type="entry name" value="CYP52"/>
    <property type="match status" value="1"/>
</dbReference>
<dbReference type="OrthoDB" id="1470350at2759"/>
<evidence type="ECO:0000313" key="11">
    <source>
        <dbReference type="EMBL" id="ODV68889.1"/>
    </source>
</evidence>
<evidence type="ECO:0000256" key="4">
    <source>
        <dbReference type="ARBA" id="ARBA00022723"/>
    </source>
</evidence>
<dbReference type="InterPro" id="IPR036396">
    <property type="entry name" value="Cyt_P450_sf"/>
</dbReference>
<keyword evidence="10" id="KW-0812">Transmembrane</keyword>
<comment type="cofactor">
    <cofactor evidence="1 8">
        <name>heme</name>
        <dbReference type="ChEBI" id="CHEBI:30413"/>
    </cofactor>
</comment>
<dbReference type="PRINTS" id="PR01239">
    <property type="entry name" value="EP450IICYP52"/>
</dbReference>
<feature type="transmembrane region" description="Helical" evidence="10">
    <location>
        <begin position="81"/>
        <end position="102"/>
    </location>
</feature>
<reference evidence="12" key="1">
    <citation type="submission" date="2016-05" db="EMBL/GenBank/DDBJ databases">
        <title>Comparative genomics of biotechnologically important yeasts.</title>
        <authorList>
            <consortium name="DOE Joint Genome Institute"/>
            <person name="Riley R."/>
            <person name="Haridas S."/>
            <person name="Wolfe K.H."/>
            <person name="Lopes M.R."/>
            <person name="Hittinger C.T."/>
            <person name="Goker M."/>
            <person name="Salamov A."/>
            <person name="Wisecaver J."/>
            <person name="Long T.M."/>
            <person name="Aerts A.L."/>
            <person name="Barry K."/>
            <person name="Choi C."/>
            <person name="Clum A."/>
            <person name="Coughlan A.Y."/>
            <person name="Deshpande S."/>
            <person name="Douglass A.P."/>
            <person name="Hanson S.J."/>
            <person name="Klenk H.-P."/>
            <person name="Labutti K."/>
            <person name="Lapidus A."/>
            <person name="Lindquist E."/>
            <person name="Lipzen A."/>
            <person name="Meier-Kolthoff J.P."/>
            <person name="Ohm R.A."/>
            <person name="Otillar R.P."/>
            <person name="Pangilinan J."/>
            <person name="Peng Y."/>
            <person name="Rokas A."/>
            <person name="Rosa C.A."/>
            <person name="Scheuner C."/>
            <person name="Sibirny A.A."/>
            <person name="Slot J.C."/>
            <person name="Stielow J.B."/>
            <person name="Sun H."/>
            <person name="Kurtzman C.P."/>
            <person name="Blackwell M."/>
            <person name="Grigoriev I.V."/>
            <person name="Jeffries T.W."/>
        </authorList>
    </citation>
    <scope>NUCLEOTIDE SEQUENCE [LARGE SCALE GENOMIC DNA]</scope>
    <source>
        <strain evidence="12">NRRL Y-1933</strain>
    </source>
</reference>
<dbReference type="InterPro" id="IPR002974">
    <property type="entry name" value="Cyt_P450_E_CYP52_ascomycetes"/>
</dbReference>
<evidence type="ECO:0000256" key="5">
    <source>
        <dbReference type="ARBA" id="ARBA00023002"/>
    </source>
</evidence>
<dbReference type="AlphaFoldDB" id="A0A1E4RNR0"/>